<dbReference type="Pfam" id="PF17517">
    <property type="entry name" value="IgGFc_binding"/>
    <property type="match status" value="1"/>
</dbReference>
<evidence type="ECO:0000256" key="2">
    <source>
        <dbReference type="ARBA" id="ARBA00023157"/>
    </source>
</evidence>
<feature type="domain" description="VWFD" evidence="4">
    <location>
        <begin position="2230"/>
        <end position="2416"/>
    </location>
</feature>
<feature type="domain" description="VWFD" evidence="4">
    <location>
        <begin position="3432"/>
        <end position="3612"/>
    </location>
</feature>
<organism evidence="5 6">
    <name type="scientific">Cirrhinus molitorella</name>
    <name type="common">mud carp</name>
    <dbReference type="NCBI Taxonomy" id="172907"/>
    <lineage>
        <taxon>Eukaryota</taxon>
        <taxon>Metazoa</taxon>
        <taxon>Chordata</taxon>
        <taxon>Craniata</taxon>
        <taxon>Vertebrata</taxon>
        <taxon>Euteleostomi</taxon>
        <taxon>Actinopterygii</taxon>
        <taxon>Neopterygii</taxon>
        <taxon>Teleostei</taxon>
        <taxon>Ostariophysi</taxon>
        <taxon>Cypriniformes</taxon>
        <taxon>Cyprinidae</taxon>
        <taxon>Labeoninae</taxon>
        <taxon>Labeonini</taxon>
        <taxon>Cirrhinus</taxon>
    </lineage>
</organism>
<dbReference type="Pfam" id="PF08742">
    <property type="entry name" value="C8"/>
    <property type="match status" value="8"/>
</dbReference>
<dbReference type="InterPro" id="IPR002919">
    <property type="entry name" value="TIL_dom"/>
</dbReference>
<keyword evidence="2" id="KW-1015">Disulfide bond</keyword>
<evidence type="ECO:0000256" key="3">
    <source>
        <dbReference type="ARBA" id="ARBA00023180"/>
    </source>
</evidence>
<dbReference type="InterPro" id="IPR035234">
    <property type="entry name" value="IgGFc-bd_N"/>
</dbReference>
<dbReference type="InterPro" id="IPR001846">
    <property type="entry name" value="VWF_type-D"/>
</dbReference>
<keyword evidence="3" id="KW-0325">Glycoprotein</keyword>
<dbReference type="EMBL" id="JAYMGO010000015">
    <property type="protein sequence ID" value="KAL1261061.1"/>
    <property type="molecule type" value="Genomic_DNA"/>
</dbReference>
<evidence type="ECO:0000313" key="5">
    <source>
        <dbReference type="EMBL" id="KAL1261061.1"/>
    </source>
</evidence>
<comment type="caution">
    <text evidence="5">The sequence shown here is derived from an EMBL/GenBank/DDBJ whole genome shotgun (WGS) entry which is preliminary data.</text>
</comment>
<protein>
    <recommendedName>
        <fullName evidence="4">VWFD domain-containing protein</fullName>
    </recommendedName>
</protein>
<name>A0ABR3M9U2_9TELE</name>
<feature type="domain" description="VWFD" evidence="4">
    <location>
        <begin position="2651"/>
        <end position="2834"/>
    </location>
</feature>
<feature type="domain" description="VWFD" evidence="4">
    <location>
        <begin position="613"/>
        <end position="795"/>
    </location>
</feature>
<dbReference type="Pfam" id="PF12714">
    <property type="entry name" value="TILa"/>
    <property type="match status" value="6"/>
</dbReference>
<feature type="domain" description="VWFD" evidence="4">
    <location>
        <begin position="3818"/>
        <end position="3988"/>
    </location>
</feature>
<dbReference type="Pfam" id="PF00094">
    <property type="entry name" value="VWD"/>
    <property type="match status" value="9"/>
</dbReference>
<dbReference type="InterPro" id="IPR036084">
    <property type="entry name" value="Ser_inhib-like_sf"/>
</dbReference>
<dbReference type="SMART" id="SM00274">
    <property type="entry name" value="FOLN"/>
    <property type="match status" value="5"/>
</dbReference>
<feature type="domain" description="VWFD" evidence="4">
    <location>
        <begin position="1390"/>
        <end position="1576"/>
    </location>
</feature>
<accession>A0ABR3M9U2</accession>
<evidence type="ECO:0000256" key="1">
    <source>
        <dbReference type="ARBA" id="ARBA00022737"/>
    </source>
</evidence>
<dbReference type="SMART" id="SM00216">
    <property type="entry name" value="VWD"/>
    <property type="match status" value="9"/>
</dbReference>
<dbReference type="InterPro" id="IPR001007">
    <property type="entry name" value="VWF_dom"/>
</dbReference>
<dbReference type="InterPro" id="IPR003645">
    <property type="entry name" value="Fol_N"/>
</dbReference>
<dbReference type="Gene3D" id="2.10.25.10">
    <property type="entry name" value="Laminin"/>
    <property type="match status" value="8"/>
</dbReference>
<feature type="domain" description="VWFD" evidence="4">
    <location>
        <begin position="1811"/>
        <end position="1994"/>
    </location>
</feature>
<dbReference type="CDD" id="cd19941">
    <property type="entry name" value="TIL"/>
    <property type="match status" value="8"/>
</dbReference>
<feature type="domain" description="VWFD" evidence="4">
    <location>
        <begin position="3046"/>
        <end position="3224"/>
    </location>
</feature>
<reference evidence="5 6" key="1">
    <citation type="submission" date="2023-09" db="EMBL/GenBank/DDBJ databases">
        <authorList>
            <person name="Wang M."/>
        </authorList>
    </citation>
    <scope>NUCLEOTIDE SEQUENCE [LARGE SCALE GENOMIC DNA]</scope>
    <source>
        <strain evidence="5">GT-2023</strain>
        <tissue evidence="5">Liver</tissue>
    </source>
</reference>
<dbReference type="PANTHER" id="PTHR11339">
    <property type="entry name" value="EXTRACELLULAR MATRIX GLYCOPROTEIN RELATED"/>
    <property type="match status" value="1"/>
</dbReference>
<dbReference type="Pfam" id="PF01826">
    <property type="entry name" value="TIL"/>
    <property type="match status" value="8"/>
</dbReference>
<proteinExistence type="predicted"/>
<gene>
    <name evidence="5" type="ORF">QQF64_008888</name>
</gene>
<dbReference type="InterPro" id="IPR025615">
    <property type="entry name" value="TILa_dom"/>
</dbReference>
<feature type="domain" description="VWFD" evidence="4">
    <location>
        <begin position="1001"/>
        <end position="1181"/>
    </location>
</feature>
<dbReference type="PROSITE" id="PS51233">
    <property type="entry name" value="VWFD"/>
    <property type="match status" value="9"/>
</dbReference>
<dbReference type="InterPro" id="IPR050780">
    <property type="entry name" value="Mucin_vWF_Thrombospondin_sf"/>
</dbReference>
<dbReference type="SUPFAM" id="SSF57567">
    <property type="entry name" value="Serine protease inhibitors"/>
    <property type="match status" value="8"/>
</dbReference>
<evidence type="ECO:0000313" key="6">
    <source>
        <dbReference type="Proteomes" id="UP001558613"/>
    </source>
</evidence>
<dbReference type="SMART" id="SM00215">
    <property type="entry name" value="VWC_out"/>
    <property type="match status" value="7"/>
</dbReference>
<dbReference type="Proteomes" id="UP001558613">
    <property type="component" value="Unassembled WGS sequence"/>
</dbReference>
<dbReference type="PANTHER" id="PTHR11339:SF244">
    <property type="entry name" value="IGGFC-BINDING PROTEIN"/>
    <property type="match status" value="1"/>
</dbReference>
<keyword evidence="6" id="KW-1185">Reference proteome</keyword>
<keyword evidence="1" id="KW-0677">Repeat</keyword>
<evidence type="ECO:0000259" key="4">
    <source>
        <dbReference type="PROSITE" id="PS51233"/>
    </source>
</evidence>
<dbReference type="SMART" id="SM00832">
    <property type="entry name" value="C8"/>
    <property type="match status" value="8"/>
</dbReference>
<sequence>MVYSSCFENDQDLETVFSVKTLHTLLPKDHITIQEGRGLLSRYVPVVTTSKNELYCAWDDPHWTYTCIYSFALKEGVVTQMAAWKWSEKPPASCMARNLITTPLTKRPLQKKKHGVCCCPLELGIMLHLPRASPCLICKWGLTNIRLQLIMGAKLLPVCFLIFLFWDGGQARSAGQEFATAFMQNYVSPFDLPLFQLYITSLNSNCLVRVSVPSLSFTQEVQLTAGQNFTVTLPKTIELSGTRRSRKTVFIQASNDITVSSLNSKQFTADTSLVYPMSEWGTEYFVFTPTNSPPSMLKEFVLVNGKEQNTVEVFLRAAVRFEGRLYGIGSKLVVIMDPFENVQIQSQGDLTGTRISSQLPVAVYSGHMCTWRLSKCNHVYEQLLPVQSWGTRFLVAPFSIQSQFDSVYIQASQSTNITVQFGQTTLTAFLQRGLIREYKIQFPNGLNIIADRGIQVFFLFNGVRTSRGVIYDPFLMNLLSNDQFCSSYAIDGIAGFSNRALLIVPTSELAGIHFDRLPLLGNLQWRVIKNSEYSWTELVYQPGANGHKLTHPNATYGVYSVGVQQVNGYGAPAACIDAADFPTPRSCFNIICSEDEECQMMGFFPTCVKKPFGICWAMGDPHYSTFDRRYFDFMGTCTYVVTRTCQQNGSLPAFEVLAKNENRGDISVSYVAHVTVNIGDITISAESSEPGKVRIDQILWSLPVVLDGVGVSIFQSGSFITILFNFGLSVQYDWNHYLVVSLPIAFMNKVCGLCGNFNGDPNDDFTTPSNTQAPSATTFGQSWRVHNLTLDEGCRDDGGGHGCDAQAQRQWLSGKYCELLMMAPFSQCHSVIDPSIYIQNCMYDVCMTDGHRYYLCKILEVYATACQRVEIQLTNWREAANCSYRCPENSHYESCGSACPLTCMGLRSPVNCTLPCVETCACDPGFVLSGSKCVPTAQCGCSYKGHYIPAGEDFWEDDACQRLCRCSTEGGLLECRDGGCGTGEHCQVENGVRGCYPVSQRTCVAQTDPHYYTFDGNHFNFQGNCVYQLVGVCVSDPGLVPFDVLVQNEFRGSRVVTFTKLLEIRVYNISIVINREYSGFVTVNGELSNLPLHLIEGQVSVFRSGWYAVVQTSFGLRVTFDWISFATVTVPSTYMGAVCGLCGNYNGNPEDDLTVKGTTLPASGPTEFGASWSVATIPDCIHGCTNSCQNCDPARRSLYETSDFCGLLRDPQGPFRDCHAVLNPAPFFEDCVYDVCLYNGRRDILCQAITAYVSACQAMGRTIGPWRTTEFCGVQCPVHSHYELCGSSCEVTCHSLAPPAGCRSGCMEGCVCDPGYIRSGEHCVPLSQCGCLYKNRYYLLYQQFYPGNNCEEVCTCLPYGQVVCNRSSCGPYEKCELVEGVRRCQPIGKAICEASGDPHYVSFDGRRFDFQGTCTYILSQSCGLERTNLTHFSIQVENERWWPNKYHKVSVTKQVALTVYGSTIILRQNEPQILVNGVLTNLPYSSNSLNGFLVQAYKEGSNYIIKTGFGLRVTYDLSYYVTVTIPGNYRNKTCGLCGNFDGVPSNDFSLPDGNVTKDVNVFGRAWKVDIPGAVCEDGCEGSTCLDCDPRLKAIFEKPPYCGVLVDSNGPFAACHAVLNPTVYLNDCVFDTCASDGNNSVVCDSVARYASSCCAAGVIIQRWRNDSFCPMSCPAHSHYELCADVCSAACPGLTTIVQCPRTCTEGCACDNGYLFDGQQCVEHQQCGCYQQGLTYKAGEVVYLDQCVQKCQCDSGKGLTCEKANCLNGTECLLISGMWGCFNPDPCRYHRCPEGETCRSEHGNAVCVPLYNSTCWAWGDPHYHTFDGYEYNFQGTCRYVLSKTCGNLNGLEPFSVTQSNENRGSTDVSYVREVEVTVYGSTYTMVNHHTGQIMVDGLWFYLPLDHQNGRVRVRQSGNAALLETNFGLRVSYMWGWRVDVHLPSSYYGVVCGLCGNLNSNIGDELKDPAGNPLPSVYQWAKSWRVEDNYHVASACNDGCETDCPVCPPDLRVLYETEAFCGVLTSTGQNVFSACHTKVNPQAFKQSCAYDLCFNNGDHRLLCQALETYVARCRQEGVIITDWRGRLNCSMSCPPDSHYEACASPCPAVCPFPNQQPNCTDTCVEACVCNSGFVLSAGACVPTNQCGCFYKGAYYQQGQTFWADDQCHQLCTCDRNLSTVVCRNSSCPVGESCLVVNGSRSCQPVVCDRSSCGPYERCELVGGVRRCLPISRAICEASGDPHYVSFDGRRFDFQGTCTYILSQSCGLERTNLTHFSIQVENERWWPNKYHKVSVTKQVALTVYGSTIILRQNEPQILVNGVLTNLPYSSKSLNGSLVQAYNDGSYIIIETGFGLRVTYGLFYYVTVTIPESYRNKTCGLCGNFDGVSSNDFRLPDSNVTQDVNVFGRAWKVFVPGAVCEDGCEGSTCLDCDPRLKAIFEKPPYCGVLVDPNGPFAACHAVLNPTVYLNDCVFDTCASDGNNSVVCDSVARYAFSCRTAGVIIQKWRTDSFCPMSCPAHSHYEPCVDVCSAACPGLTTIVQCPRTCTEGCACDNEYLFDGQKCVEHQQCGCYQQGRTYKAGEVVYLDQCVQKCQCDPGKGFTCEKANCLNGTECLLTAGMWGCFYPDPCRYHRCPEGETCRSEHGNAVCVPLYNSTCWAWGDPHYHTFDGYEYNFQGTCRYVLSKTCGNLNGLEPFSVTQSNENRGSTDVSYVREVEVTVYGSTFTMVNHHTGQIMVDGLWFYLPLDHQNGRVRVRQSGNAALLETNFGLRVSYMWGWRVDVHLPSSYYGVVCGLCGNFNSNIGDELKDPAGNPLPSVYQWAKSWRVEDNYHVASACNDGCETDCPVCPPDLRVLYETDTFCGVLTSTGQNVFSACHTKVNPQAFKQSCAYDLCFNNGDHRFLCQALETYVARCRQEGVIITDWRGRLNCSMSCPPDSHYEACASPCPAVCPFPNQQPNCTDTCVEACVCNSGFVLSAGACVPTNQCGCFYKGAYYQQGQTFWADDQCHQLCTCDRNLSTVVCRNSSCPVRETCSVVNGSRSCQPLRNPAICTGSVDPHYRTFDGLHFDFQGTCVYQLAALCSDNTSLVPFNVTVKNDNRWSNTVSFTHTVNVSVNGFTITLTRDHPYQILFDGQLAELPFWLQDVFIVFRSGNIAVVKTNFGLQVTFDWSNVVTVTLPSNYSSAVCGLCGNYNGVVQDDFTMHNGIMAPSASSLGQSWQVAATPGCSSAGCLGAGCSTCTAIQRENAQRYCEIIANRTGPFRECHTQIDPRSYLEDCIFDTCLFQGHQVVLCDAVAAYASACQSQNVTVHPWRNATFCPLSCPPNSHYNPCAPGCTETCVNTIVHNCSRPCAEACQCDPGYILSGQTCVPQAECGCFYRGRYYKKRQMFYVHDQCLERCVCGDNGMVSCQASRCGPGEACRVEKGVLGCHPVSYGRCIATGDPHYWSFDDRLFDFQGACVYTLAKVCDRAEGRLIYFSVDTQNEPFGSGRVSIIKNLTVTVYNLTIGIRRGESGRVIVNNEFVTLPSSFGQQVTINQVGYNIEVKTDFGLRVLYDTFYHAEVHVPSNYQGRMCGLCGNYNGNKTDDFLLPNGTQSTSADAFGQAWALPATDVQCGGQSSPQQCDQIKTERYGRGDACGLMAAVPGPFSVCHGVVKPEQHVINCVFDLCVTDGDRAMLCKNLQAYASICQQAGIQIMPWRNASFCPMDCPANSHYAQCSNNCANTCASLSGSVNNCPGICMEGCQCDKGWLSNGDTCVPVGDCGCVYNGKYLKVGEVLVTDTCDTKCVCRAAGLLECVNQTCAREEICEIRDAKRDCYSKQGHCVFDASDKLWSFDGVMGTVGRLGAFQMAFLCDQQSRDWFRVVLDIHACARNVTMVHAFFQDMIITVNNRWHSWVNGKKVSYPFMRGEVSVSYTNEAVVIEKVSTMRLTYSVTGEVVLSVSTVLKNQVCGACGNFNGVTADDMTTSDGRNATMMSLVASSWQAEDFFACDV</sequence>
<dbReference type="InterPro" id="IPR014853">
    <property type="entry name" value="VWF/SSPO/ZAN-like_Cys-rich_dom"/>
</dbReference>